<evidence type="ECO:0000259" key="5">
    <source>
        <dbReference type="Pfam" id="PF13609"/>
    </source>
</evidence>
<evidence type="ECO:0000256" key="4">
    <source>
        <dbReference type="SAM" id="SignalP"/>
    </source>
</evidence>
<evidence type="ECO:0000256" key="2">
    <source>
        <dbReference type="ARBA" id="ARBA00022729"/>
    </source>
</evidence>
<dbReference type="KEGG" id="asag:FGM00_11125"/>
<protein>
    <submittedName>
        <fullName evidence="6">Porin</fullName>
    </submittedName>
</protein>
<evidence type="ECO:0000256" key="1">
    <source>
        <dbReference type="ARBA" id="ARBA00004571"/>
    </source>
</evidence>
<proteinExistence type="predicted"/>
<dbReference type="InterPro" id="IPR023614">
    <property type="entry name" value="Porin_dom_sf"/>
</dbReference>
<dbReference type="Gene3D" id="2.40.160.10">
    <property type="entry name" value="Porin"/>
    <property type="match status" value="1"/>
</dbReference>
<keyword evidence="3" id="KW-0472">Membrane</keyword>
<keyword evidence="7" id="KW-1185">Reference proteome</keyword>
<feature type="chain" id="PRO_5023137592" evidence="4">
    <location>
        <begin position="29"/>
        <end position="377"/>
    </location>
</feature>
<dbReference type="EMBL" id="CP040710">
    <property type="protein sequence ID" value="QCX00628.1"/>
    <property type="molecule type" value="Genomic_DNA"/>
</dbReference>
<dbReference type="OrthoDB" id="784582at2"/>
<accession>A0A5B7SUC7</accession>
<comment type="subcellular location">
    <subcellularLocation>
        <location evidence="1">Cell outer membrane</location>
        <topology evidence="1">Multi-pass membrane protein</topology>
    </subcellularLocation>
</comment>
<sequence>MKKSFATYGKAIILIVALLLLQGMKAQAQQDKKDDTNWIDEITSRVTPYGSLRIGAGFAEEGEIGIANNAPRIGIKLKHALSKNEADNFNVIGGIELGLNLVSRDETVEFAVDPGAGIAQVGDAVFARLGYAGFSYQDLEFTFGKQNSVYYQLGANQIDKFSAFGGAAIGVWNISDGGVSGTGRANQLLKLTYANSGLKIGVQGQARNISVNSKSLDTYGFGASYTIDGFAIGLGYNRVLDGVEDPLPNQAKDGDEAFVTSASYEKNRFSIAASYASLKQHQRLGDDFYDASGVEFYLGYVFSKNERWKVAGGFNYLTPDDNEGLGDFNTAFAIGEVSYTFKKSSKIFAATKIDQSKTTTGNRRNQSVFGIGIKFDF</sequence>
<dbReference type="CDD" id="cd00342">
    <property type="entry name" value="gram_neg_porins"/>
    <property type="match status" value="1"/>
</dbReference>
<feature type="domain" description="Porin" evidence="5">
    <location>
        <begin position="30"/>
        <end position="349"/>
    </location>
</feature>
<organism evidence="6 7">
    <name type="scientific">Aggregatimonas sangjinii</name>
    <dbReference type="NCBI Taxonomy" id="2583587"/>
    <lineage>
        <taxon>Bacteria</taxon>
        <taxon>Pseudomonadati</taxon>
        <taxon>Bacteroidota</taxon>
        <taxon>Flavobacteriia</taxon>
        <taxon>Flavobacteriales</taxon>
        <taxon>Flavobacteriaceae</taxon>
        <taxon>Aggregatimonas</taxon>
    </lineage>
</organism>
<dbReference type="SUPFAM" id="SSF56935">
    <property type="entry name" value="Porins"/>
    <property type="match status" value="1"/>
</dbReference>
<gene>
    <name evidence="6" type="ORF">FGM00_11125</name>
</gene>
<name>A0A5B7SUC7_9FLAO</name>
<feature type="signal peptide" evidence="4">
    <location>
        <begin position="1"/>
        <end position="28"/>
    </location>
</feature>
<evidence type="ECO:0000313" key="6">
    <source>
        <dbReference type="EMBL" id="QCX00628.1"/>
    </source>
</evidence>
<evidence type="ECO:0000313" key="7">
    <source>
        <dbReference type="Proteomes" id="UP000310017"/>
    </source>
</evidence>
<dbReference type="PANTHER" id="PTHR34501:SF2">
    <property type="entry name" value="OUTER MEMBRANE PORIN F-RELATED"/>
    <property type="match status" value="1"/>
</dbReference>
<dbReference type="PANTHER" id="PTHR34501">
    <property type="entry name" value="PROTEIN YDDL-RELATED"/>
    <property type="match status" value="1"/>
</dbReference>
<dbReference type="Proteomes" id="UP000310017">
    <property type="component" value="Chromosome"/>
</dbReference>
<dbReference type="GO" id="GO:0009279">
    <property type="term" value="C:cell outer membrane"/>
    <property type="evidence" value="ECO:0007669"/>
    <property type="project" value="UniProtKB-SubCell"/>
</dbReference>
<keyword evidence="2 4" id="KW-0732">Signal</keyword>
<dbReference type="RefSeq" id="WP_138852973.1">
    <property type="nucleotide sequence ID" value="NZ_CP040710.1"/>
</dbReference>
<evidence type="ECO:0000256" key="3">
    <source>
        <dbReference type="ARBA" id="ARBA00023136"/>
    </source>
</evidence>
<dbReference type="AlphaFoldDB" id="A0A5B7SUC7"/>
<dbReference type="InterPro" id="IPR050298">
    <property type="entry name" value="Gram-neg_bact_OMP"/>
</dbReference>
<dbReference type="InterPro" id="IPR033900">
    <property type="entry name" value="Gram_neg_porin_domain"/>
</dbReference>
<reference evidence="6 7" key="1">
    <citation type="submission" date="2019-05" db="EMBL/GenBank/DDBJ databases">
        <title>Genome sequencing of F202Z8.</title>
        <authorList>
            <person name="Kwon Y.M."/>
        </authorList>
    </citation>
    <scope>NUCLEOTIDE SEQUENCE [LARGE SCALE GENOMIC DNA]</scope>
    <source>
        <strain evidence="6 7">F202Z8</strain>
    </source>
</reference>
<dbReference type="GO" id="GO:0015288">
    <property type="term" value="F:porin activity"/>
    <property type="evidence" value="ECO:0007669"/>
    <property type="project" value="InterPro"/>
</dbReference>
<dbReference type="Pfam" id="PF13609">
    <property type="entry name" value="Porin_4"/>
    <property type="match status" value="1"/>
</dbReference>